<sequence>MAKRGKKYIESKALYDSTKEYELNEALEIVEKTAKAKFDETVELHFSLGVDSRHADQQVRGTVILPHGTGKVQKVLAFVKDDRIDEALAAGADYAGNEEYAEKIQKDGWLDFDVVIATPDMMATVGRLGRVLGPQGLMPNPKTGTVTNDVKQAVEDIKAGKVEYRTDKANLIHVPAGKVSFGANKLAENIKALITEVVKARPAAAKGKYIKSITVASTMGPGVKLQASRASELVETK</sequence>
<comment type="function">
    <text evidence="9">Binds directly to 23S rRNA. The L1 stalk is quite mobile in the ribosome, and is involved in E site tRNA release.</text>
</comment>
<keyword evidence="4 9" id="KW-0810">Translation regulation</keyword>
<evidence type="ECO:0000313" key="10">
    <source>
        <dbReference type="EMBL" id="KGF04270.1"/>
    </source>
</evidence>
<evidence type="ECO:0000256" key="2">
    <source>
        <dbReference type="ARBA" id="ARBA00022491"/>
    </source>
</evidence>
<dbReference type="NCBIfam" id="TIGR01169">
    <property type="entry name" value="rplA_bact"/>
    <property type="match status" value="1"/>
</dbReference>
<comment type="function">
    <text evidence="9">Protein L1 is also a translational repressor protein, it controls the translation of the L11 operon by binding to its mRNA.</text>
</comment>
<dbReference type="PIRSF" id="PIRSF002155">
    <property type="entry name" value="Ribosomal_L1"/>
    <property type="match status" value="1"/>
</dbReference>
<dbReference type="Proteomes" id="UP000029579">
    <property type="component" value="Unassembled WGS sequence"/>
</dbReference>
<dbReference type="eggNOG" id="COG0081">
    <property type="taxonomic scope" value="Bacteria"/>
</dbReference>
<dbReference type="InterPro" id="IPR005878">
    <property type="entry name" value="Ribosom_uL1_bac-type"/>
</dbReference>
<proteinExistence type="inferred from homology"/>
<dbReference type="HAMAP" id="MF_01318_B">
    <property type="entry name" value="Ribosomal_uL1_B"/>
    <property type="match status" value="1"/>
</dbReference>
<dbReference type="InterPro" id="IPR023674">
    <property type="entry name" value="Ribosomal_uL1-like"/>
</dbReference>
<evidence type="ECO:0000256" key="5">
    <source>
        <dbReference type="ARBA" id="ARBA00022884"/>
    </source>
</evidence>
<dbReference type="GO" id="GO:0000049">
    <property type="term" value="F:tRNA binding"/>
    <property type="evidence" value="ECO:0007669"/>
    <property type="project" value="UniProtKB-KW"/>
</dbReference>
<accession>A0A095X2J4</accession>
<dbReference type="GO" id="GO:0006417">
    <property type="term" value="P:regulation of translation"/>
    <property type="evidence" value="ECO:0007669"/>
    <property type="project" value="UniProtKB-KW"/>
</dbReference>
<dbReference type="GO" id="GO:0015934">
    <property type="term" value="C:large ribosomal subunit"/>
    <property type="evidence" value="ECO:0007669"/>
    <property type="project" value="InterPro"/>
</dbReference>
<dbReference type="SUPFAM" id="SSF56808">
    <property type="entry name" value="Ribosomal protein L1"/>
    <property type="match status" value="1"/>
</dbReference>
<dbReference type="Gene3D" id="3.40.50.790">
    <property type="match status" value="1"/>
</dbReference>
<dbReference type="RefSeq" id="WP_004828831.1">
    <property type="nucleotide sequence ID" value="NZ_JRMW01000032.1"/>
</dbReference>
<evidence type="ECO:0000256" key="1">
    <source>
        <dbReference type="ARBA" id="ARBA00010531"/>
    </source>
</evidence>
<keyword evidence="2 9" id="KW-0678">Repressor</keyword>
<gene>
    <name evidence="9" type="primary">rplA</name>
    <name evidence="10" type="ORF">HMPREF1630_04465</name>
</gene>
<keyword evidence="9" id="KW-0820">tRNA-binding</keyword>
<dbReference type="CDD" id="cd00403">
    <property type="entry name" value="Ribosomal_L1"/>
    <property type="match status" value="1"/>
</dbReference>
<dbReference type="PANTHER" id="PTHR36427">
    <property type="entry name" value="54S RIBOSOMAL PROTEIN L1, MITOCHONDRIAL"/>
    <property type="match status" value="1"/>
</dbReference>
<protein>
    <recommendedName>
        <fullName evidence="8 9">Large ribosomal subunit protein uL1</fullName>
    </recommendedName>
</protein>
<name>A0A095X2J4_9FIRM</name>
<dbReference type="Gene3D" id="3.30.190.20">
    <property type="match status" value="1"/>
</dbReference>
<dbReference type="Pfam" id="PF00687">
    <property type="entry name" value="Ribosomal_L1"/>
    <property type="match status" value="1"/>
</dbReference>
<keyword evidence="5 9" id="KW-0694">RNA-binding</keyword>
<dbReference type="InterPro" id="IPR016095">
    <property type="entry name" value="Ribosomal_uL1_3-a/b-sand"/>
</dbReference>
<dbReference type="FunFam" id="3.40.50.790:FF:000001">
    <property type="entry name" value="50S ribosomal protein L1"/>
    <property type="match status" value="1"/>
</dbReference>
<evidence type="ECO:0000313" key="11">
    <source>
        <dbReference type="Proteomes" id="UP000029579"/>
    </source>
</evidence>
<dbReference type="GO" id="GO:0019843">
    <property type="term" value="F:rRNA binding"/>
    <property type="evidence" value="ECO:0007669"/>
    <property type="project" value="UniProtKB-UniRule"/>
</dbReference>
<comment type="similarity">
    <text evidence="1 9">Belongs to the universal ribosomal protein uL1 family.</text>
</comment>
<comment type="subunit">
    <text evidence="9">Part of the 50S ribosomal subunit.</text>
</comment>
<evidence type="ECO:0000256" key="6">
    <source>
        <dbReference type="ARBA" id="ARBA00022980"/>
    </source>
</evidence>
<evidence type="ECO:0000256" key="7">
    <source>
        <dbReference type="ARBA" id="ARBA00023274"/>
    </source>
</evidence>
<evidence type="ECO:0000256" key="4">
    <source>
        <dbReference type="ARBA" id="ARBA00022845"/>
    </source>
</evidence>
<dbReference type="InterPro" id="IPR002143">
    <property type="entry name" value="Ribosomal_uL1"/>
</dbReference>
<dbReference type="AlphaFoldDB" id="A0A095X2J4"/>
<evidence type="ECO:0000256" key="9">
    <source>
        <dbReference type="HAMAP-Rule" id="MF_01318"/>
    </source>
</evidence>
<keyword evidence="7 9" id="KW-0687">Ribonucleoprotein</keyword>
<dbReference type="PANTHER" id="PTHR36427:SF3">
    <property type="entry name" value="LARGE RIBOSOMAL SUBUNIT PROTEIN UL1M"/>
    <property type="match status" value="1"/>
</dbReference>
<reference evidence="10 11" key="1">
    <citation type="submission" date="2014-07" db="EMBL/GenBank/DDBJ databases">
        <authorList>
            <person name="McCorrison J."/>
            <person name="Sanka R."/>
            <person name="Torralba M."/>
            <person name="Gillis M."/>
            <person name="Haft D.H."/>
            <person name="Methe B."/>
            <person name="Sutton G."/>
            <person name="Nelson K.E."/>
        </authorList>
    </citation>
    <scope>NUCLEOTIDE SEQUENCE [LARGE SCALE GENOMIC DNA]</scope>
    <source>
        <strain evidence="10 11">S7-1-13</strain>
    </source>
</reference>
<evidence type="ECO:0000256" key="3">
    <source>
        <dbReference type="ARBA" id="ARBA00022730"/>
    </source>
</evidence>
<organism evidence="10 11">
    <name type="scientific">Anaerococcus lactolyticus S7-1-13</name>
    <dbReference type="NCBI Taxonomy" id="1284686"/>
    <lineage>
        <taxon>Bacteria</taxon>
        <taxon>Bacillati</taxon>
        <taxon>Bacillota</taxon>
        <taxon>Tissierellia</taxon>
        <taxon>Tissierellales</taxon>
        <taxon>Peptoniphilaceae</taxon>
        <taxon>Anaerococcus</taxon>
    </lineage>
</organism>
<evidence type="ECO:0000256" key="8">
    <source>
        <dbReference type="ARBA" id="ARBA00035241"/>
    </source>
</evidence>
<keyword evidence="3 9" id="KW-0699">rRNA-binding</keyword>
<dbReference type="OrthoDB" id="9803740at2"/>
<dbReference type="EMBL" id="JRMW01000032">
    <property type="protein sequence ID" value="KGF04270.1"/>
    <property type="molecule type" value="Genomic_DNA"/>
</dbReference>
<dbReference type="InterPro" id="IPR028364">
    <property type="entry name" value="Ribosomal_uL1/biogenesis"/>
</dbReference>
<comment type="caution">
    <text evidence="10">The sequence shown here is derived from an EMBL/GenBank/DDBJ whole genome shotgun (WGS) entry which is preliminary data.</text>
</comment>
<dbReference type="GO" id="GO:0003735">
    <property type="term" value="F:structural constituent of ribosome"/>
    <property type="evidence" value="ECO:0007669"/>
    <property type="project" value="InterPro"/>
</dbReference>
<dbReference type="GO" id="GO:0006412">
    <property type="term" value="P:translation"/>
    <property type="evidence" value="ECO:0007669"/>
    <property type="project" value="UniProtKB-UniRule"/>
</dbReference>
<keyword evidence="6 9" id="KW-0689">Ribosomal protein</keyword>